<dbReference type="EMBL" id="BDQI01000009">
    <property type="protein sequence ID" value="GAX53076.1"/>
    <property type="molecule type" value="Genomic_DNA"/>
</dbReference>
<evidence type="ECO:0000313" key="4">
    <source>
        <dbReference type="Proteomes" id="UP000217446"/>
    </source>
</evidence>
<proteinExistence type="predicted"/>
<dbReference type="Proteomes" id="UP000217446">
    <property type="component" value="Unassembled WGS sequence"/>
</dbReference>
<name>A0A250VG81_STROL</name>
<reference evidence="4" key="1">
    <citation type="submission" date="2017-05" db="EMBL/GenBank/DDBJ databases">
        <title>Streptomyces olivochromogenes NBRC 3561 whole genome shotgun sequence.</title>
        <authorList>
            <person name="Dohra H."/>
            <person name="Kodani S."/>
        </authorList>
    </citation>
    <scope>NUCLEOTIDE SEQUENCE [LARGE SCALE GENOMIC DNA]</scope>
    <source>
        <strain evidence="4">NBRC 3561</strain>
    </source>
</reference>
<keyword evidence="2" id="KW-0812">Transmembrane</keyword>
<feature type="compositionally biased region" description="Polar residues" evidence="1">
    <location>
        <begin position="173"/>
        <end position="193"/>
    </location>
</feature>
<gene>
    <name evidence="3" type="ORF">SO3561_04601</name>
</gene>
<protein>
    <recommendedName>
        <fullName evidence="5">DUF4232 domain-containing protein</fullName>
    </recommendedName>
</protein>
<sequence length="432" mass="42522">MSQRRDNHDPHEPYEWHEPTPRTTPAEDEHEHEQQAGNGTLNHGPDANGPRPQGPDAQGPDAQGPHALGSHALGSHALGSDAPGSDGSGSDGSGSDKLGSDGFGSDELALRRLLHQAVQEIEPTDGTLEHLRRAVPARRARKRQAIVGVAAAALFIGTAVPALVHVSNASGSNADPSIAGNSSQAQGGTSQGKNPDGGESSVGGTSGTSKDKGKGSQTGTPDKGKGTNTGAATGAPDPSASVEISPACTPAQLGGATSTVGTPDATGAVYGSFTLSNISATSCTVSGVGTLGTLAQGAADSAKISVVTHVAGDAATGLPDPTTEVALVVLKPSASYVVKFAWVPSETCPTTGGSQPTPTPTTTTDGATSTGGTATDTGGTGTSTQMVTEDGGLADGSVTVSYTAETGAATATTTVSNACAGTIYRTGMLPAS</sequence>
<evidence type="ECO:0000256" key="1">
    <source>
        <dbReference type="SAM" id="MobiDB-lite"/>
    </source>
</evidence>
<feature type="region of interest" description="Disordered" evidence="1">
    <location>
        <begin position="1"/>
        <end position="103"/>
    </location>
</feature>
<feature type="region of interest" description="Disordered" evidence="1">
    <location>
        <begin position="173"/>
        <end position="246"/>
    </location>
</feature>
<accession>A0A250VG81</accession>
<dbReference type="AlphaFoldDB" id="A0A250VG81"/>
<evidence type="ECO:0008006" key="5">
    <source>
        <dbReference type="Google" id="ProtNLM"/>
    </source>
</evidence>
<organism evidence="3 4">
    <name type="scientific">Streptomyces olivochromogenes</name>
    <dbReference type="NCBI Taxonomy" id="1963"/>
    <lineage>
        <taxon>Bacteria</taxon>
        <taxon>Bacillati</taxon>
        <taxon>Actinomycetota</taxon>
        <taxon>Actinomycetes</taxon>
        <taxon>Kitasatosporales</taxon>
        <taxon>Streptomycetaceae</taxon>
        <taxon>Streptomyces</taxon>
    </lineage>
</organism>
<feature type="region of interest" description="Disordered" evidence="1">
    <location>
        <begin position="347"/>
        <end position="383"/>
    </location>
</feature>
<keyword evidence="2" id="KW-1133">Transmembrane helix</keyword>
<keyword evidence="2" id="KW-0472">Membrane</keyword>
<dbReference type="STRING" id="1963.AQJ27_26760"/>
<evidence type="ECO:0000313" key="3">
    <source>
        <dbReference type="EMBL" id="GAX53076.1"/>
    </source>
</evidence>
<feature type="compositionally biased region" description="Low complexity" evidence="1">
    <location>
        <begin position="215"/>
        <end position="235"/>
    </location>
</feature>
<comment type="caution">
    <text evidence="3">The sequence shown here is derived from an EMBL/GenBank/DDBJ whole genome shotgun (WGS) entry which is preliminary data.</text>
</comment>
<feature type="compositionally biased region" description="Basic and acidic residues" evidence="1">
    <location>
        <begin position="1"/>
        <end position="34"/>
    </location>
</feature>
<evidence type="ECO:0000256" key="2">
    <source>
        <dbReference type="SAM" id="Phobius"/>
    </source>
</evidence>
<keyword evidence="4" id="KW-1185">Reference proteome</keyword>
<feature type="compositionally biased region" description="Low complexity" evidence="1">
    <location>
        <begin position="349"/>
        <end position="383"/>
    </location>
</feature>
<feature type="transmembrane region" description="Helical" evidence="2">
    <location>
        <begin position="145"/>
        <end position="164"/>
    </location>
</feature>
<dbReference type="RefSeq" id="WP_341866097.1">
    <property type="nucleotide sequence ID" value="NZ_BDQI01000009.1"/>
</dbReference>